<comment type="caution">
    <text evidence="1">The sequence shown here is derived from an EMBL/GenBank/DDBJ whole genome shotgun (WGS) entry which is preliminary data.</text>
</comment>
<gene>
    <name evidence="1" type="ORF">LTR37_014865</name>
</gene>
<organism evidence="1 2">
    <name type="scientific">Vermiconidia calcicola</name>
    <dbReference type="NCBI Taxonomy" id="1690605"/>
    <lineage>
        <taxon>Eukaryota</taxon>
        <taxon>Fungi</taxon>
        <taxon>Dikarya</taxon>
        <taxon>Ascomycota</taxon>
        <taxon>Pezizomycotina</taxon>
        <taxon>Dothideomycetes</taxon>
        <taxon>Dothideomycetidae</taxon>
        <taxon>Mycosphaerellales</taxon>
        <taxon>Extremaceae</taxon>
        <taxon>Vermiconidia</taxon>
    </lineage>
</organism>
<reference evidence="1" key="1">
    <citation type="submission" date="2023-07" db="EMBL/GenBank/DDBJ databases">
        <title>Black Yeasts Isolated from many extreme environments.</title>
        <authorList>
            <person name="Coleine C."/>
            <person name="Stajich J.E."/>
            <person name="Selbmann L."/>
        </authorList>
    </citation>
    <scope>NUCLEOTIDE SEQUENCE</scope>
    <source>
        <strain evidence="1">CCFEE 5714</strain>
    </source>
</reference>
<evidence type="ECO:0000313" key="1">
    <source>
        <dbReference type="EMBL" id="KAK3702503.1"/>
    </source>
</evidence>
<keyword evidence="2" id="KW-1185">Reference proteome</keyword>
<proteinExistence type="predicted"/>
<accession>A0ACC3MTZ9</accession>
<sequence>MADEEGFKIKGAASQQQLPAEAVDSTSNVNSSSRPEASSPSSRSRSVSKSEEAEAVTGKAETMQEEGEIADEQSAEERYADNVKRYRWCKCFCDPVQFGGQDHYFLQMDTQESAWEEPREPYWIWNADEQKLDEAGLQQPTKGSTMQPTGEPDEEYYGYNPKIHGTYDPNAPYAQYHKKKRVEEAGFEQGVVGGLSSAQDGAYEVAGAFNRFTGNFQSGDKSAEKHNDYNKSGRQMGAFFDVDAAANSHDGRSLKEERRNEKLTKKQVRELAKKRRAKKENKRLAFYKS</sequence>
<evidence type="ECO:0000313" key="2">
    <source>
        <dbReference type="Proteomes" id="UP001281147"/>
    </source>
</evidence>
<dbReference type="EMBL" id="JAUTXU010000160">
    <property type="protein sequence ID" value="KAK3702503.1"/>
    <property type="molecule type" value="Genomic_DNA"/>
</dbReference>
<dbReference type="Proteomes" id="UP001281147">
    <property type="component" value="Unassembled WGS sequence"/>
</dbReference>
<name>A0ACC3MTZ9_9PEZI</name>
<protein>
    <submittedName>
        <fullName evidence="1">Uncharacterized protein</fullName>
    </submittedName>
</protein>